<protein>
    <submittedName>
        <fullName evidence="3">Ubiquitin-conjugating enzyme E2</fullName>
    </submittedName>
</protein>
<dbReference type="SMART" id="SM00212">
    <property type="entry name" value="UBCc"/>
    <property type="match status" value="1"/>
</dbReference>
<dbReference type="PANTHER" id="PTHR24068">
    <property type="entry name" value="UBIQUITIN-CONJUGATING ENZYME E2"/>
    <property type="match status" value="1"/>
</dbReference>
<name>A0ABQ7GF96_DUNSA</name>
<sequence length="120" mass="13504">MASKRIMKELADLQRDPPPNCSAGPSDSNDMFHWQATIMGPTDSPFASGVFFISIHFPPDYPFKPPKVQFQTKVLLSICSLLTDPNPDDPLVPEIANLMKQDKNKYESNAREMTRKYAMG</sequence>
<organism evidence="3 4">
    <name type="scientific">Dunaliella salina</name>
    <name type="common">Green alga</name>
    <name type="synonym">Protococcus salinus</name>
    <dbReference type="NCBI Taxonomy" id="3046"/>
    <lineage>
        <taxon>Eukaryota</taxon>
        <taxon>Viridiplantae</taxon>
        <taxon>Chlorophyta</taxon>
        <taxon>core chlorophytes</taxon>
        <taxon>Chlorophyceae</taxon>
        <taxon>CS clade</taxon>
        <taxon>Chlamydomonadales</taxon>
        <taxon>Dunaliellaceae</taxon>
        <taxon>Dunaliella</taxon>
    </lineage>
</organism>
<feature type="region of interest" description="Disordered" evidence="1">
    <location>
        <begin position="1"/>
        <end position="27"/>
    </location>
</feature>
<evidence type="ECO:0000313" key="3">
    <source>
        <dbReference type="EMBL" id="KAF5833273.1"/>
    </source>
</evidence>
<dbReference type="Proteomes" id="UP000815325">
    <property type="component" value="Unassembled WGS sequence"/>
</dbReference>
<evidence type="ECO:0000313" key="4">
    <source>
        <dbReference type="Proteomes" id="UP000815325"/>
    </source>
</evidence>
<dbReference type="Gene3D" id="3.10.110.10">
    <property type="entry name" value="Ubiquitin Conjugating Enzyme"/>
    <property type="match status" value="2"/>
</dbReference>
<dbReference type="EMBL" id="MU069820">
    <property type="protein sequence ID" value="KAF5833273.1"/>
    <property type="molecule type" value="Genomic_DNA"/>
</dbReference>
<evidence type="ECO:0000256" key="1">
    <source>
        <dbReference type="SAM" id="MobiDB-lite"/>
    </source>
</evidence>
<dbReference type="PROSITE" id="PS50127">
    <property type="entry name" value="UBC_2"/>
    <property type="match status" value="1"/>
</dbReference>
<dbReference type="InterPro" id="IPR000608">
    <property type="entry name" value="UBC"/>
</dbReference>
<gene>
    <name evidence="3" type="ORF">DUNSADRAFT_10473</name>
</gene>
<dbReference type="InterPro" id="IPR016135">
    <property type="entry name" value="UBQ-conjugating_enzyme/RWD"/>
</dbReference>
<comment type="caution">
    <text evidence="3">The sequence shown here is derived from an EMBL/GenBank/DDBJ whole genome shotgun (WGS) entry which is preliminary data.</text>
</comment>
<reference evidence="3" key="1">
    <citation type="submission" date="2017-08" db="EMBL/GenBank/DDBJ databases">
        <authorList>
            <person name="Polle J.E."/>
            <person name="Barry K."/>
            <person name="Cushman J."/>
            <person name="Schmutz J."/>
            <person name="Tran D."/>
            <person name="Hathwaick L.T."/>
            <person name="Yim W.C."/>
            <person name="Jenkins J."/>
            <person name="Mckie-Krisberg Z.M."/>
            <person name="Prochnik S."/>
            <person name="Lindquist E."/>
            <person name="Dockter R.B."/>
            <person name="Adam C."/>
            <person name="Molina H."/>
            <person name="Bunkerborg J."/>
            <person name="Jin E."/>
            <person name="Buchheim M."/>
            <person name="Magnuson J."/>
        </authorList>
    </citation>
    <scope>NUCLEOTIDE SEQUENCE</scope>
    <source>
        <strain evidence="3">CCAP 19/18</strain>
    </source>
</reference>
<keyword evidence="4" id="KW-1185">Reference proteome</keyword>
<evidence type="ECO:0000259" key="2">
    <source>
        <dbReference type="PROSITE" id="PS50127"/>
    </source>
</evidence>
<feature type="compositionally biased region" description="Basic and acidic residues" evidence="1">
    <location>
        <begin position="1"/>
        <end position="15"/>
    </location>
</feature>
<dbReference type="SUPFAM" id="SSF54495">
    <property type="entry name" value="UBC-like"/>
    <property type="match status" value="1"/>
</dbReference>
<accession>A0ABQ7GF96</accession>
<feature type="domain" description="UBC core" evidence="2">
    <location>
        <begin position="1"/>
        <end position="120"/>
    </location>
</feature>
<dbReference type="Pfam" id="PF00179">
    <property type="entry name" value="UQ_con"/>
    <property type="match status" value="1"/>
</dbReference>
<proteinExistence type="predicted"/>